<dbReference type="InterPro" id="IPR014284">
    <property type="entry name" value="RNA_pol_sigma-70_dom"/>
</dbReference>
<evidence type="ECO:0000256" key="4">
    <source>
        <dbReference type="ARBA" id="ARBA00023163"/>
    </source>
</evidence>
<evidence type="ECO:0000259" key="6">
    <source>
        <dbReference type="Pfam" id="PF08281"/>
    </source>
</evidence>
<evidence type="ECO:0000259" key="5">
    <source>
        <dbReference type="Pfam" id="PF04542"/>
    </source>
</evidence>
<dbReference type="InterPro" id="IPR036388">
    <property type="entry name" value="WH-like_DNA-bd_sf"/>
</dbReference>
<organism evidence="7 8">
    <name type="scientific">Pigmentiphaga soli</name>
    <dbReference type="NCBI Taxonomy" id="1007095"/>
    <lineage>
        <taxon>Bacteria</taxon>
        <taxon>Pseudomonadati</taxon>
        <taxon>Pseudomonadota</taxon>
        <taxon>Betaproteobacteria</taxon>
        <taxon>Burkholderiales</taxon>
        <taxon>Alcaligenaceae</taxon>
        <taxon>Pigmentiphaga</taxon>
    </lineage>
</organism>
<gene>
    <name evidence="7" type="ORF">GCM10023144_38260</name>
</gene>
<feature type="domain" description="RNA polymerase sigma-70 region 2" evidence="5">
    <location>
        <begin position="26"/>
        <end position="88"/>
    </location>
</feature>
<sequence>MTCLTCDAPATRADAAGTPLRDVLVAHYERLHRRLARRFGCPDLASECLHEAWLRLGEAAVPAALHSPAAYIHRVACNLALDHLRSERPAQYGADAGAQLEQLADAVPGPEDAAQSRAELEAVDRAFRELPPRHQSVLLALRIDGHTRQEVADLHHLSLRTVDTALRQALQQCAGLTGRPILAGVSTPRRQLPVRRGVHSL</sequence>
<dbReference type="PANTHER" id="PTHR43133:SF63">
    <property type="entry name" value="RNA POLYMERASE SIGMA FACTOR FECI-RELATED"/>
    <property type="match status" value="1"/>
</dbReference>
<evidence type="ECO:0000256" key="2">
    <source>
        <dbReference type="ARBA" id="ARBA00023015"/>
    </source>
</evidence>
<dbReference type="RefSeq" id="WP_345251490.1">
    <property type="nucleotide sequence ID" value="NZ_BAABFO010000023.1"/>
</dbReference>
<dbReference type="InterPro" id="IPR013249">
    <property type="entry name" value="RNA_pol_sigma70_r4_t2"/>
</dbReference>
<evidence type="ECO:0000313" key="8">
    <source>
        <dbReference type="Proteomes" id="UP001501671"/>
    </source>
</evidence>
<name>A0ABP8HIN6_9BURK</name>
<keyword evidence="8" id="KW-1185">Reference proteome</keyword>
<proteinExistence type="inferred from homology"/>
<evidence type="ECO:0000256" key="1">
    <source>
        <dbReference type="ARBA" id="ARBA00010641"/>
    </source>
</evidence>
<protein>
    <submittedName>
        <fullName evidence="7">Sigma-70 family RNA polymerase sigma factor</fullName>
    </submittedName>
</protein>
<feature type="domain" description="RNA polymerase sigma factor 70 region 4 type 2" evidence="6">
    <location>
        <begin position="121"/>
        <end position="173"/>
    </location>
</feature>
<comment type="similarity">
    <text evidence="1">Belongs to the sigma-70 factor family. ECF subfamily.</text>
</comment>
<evidence type="ECO:0000313" key="7">
    <source>
        <dbReference type="EMBL" id="GAA4339726.1"/>
    </source>
</evidence>
<dbReference type="Gene3D" id="1.10.1740.10">
    <property type="match status" value="1"/>
</dbReference>
<dbReference type="PANTHER" id="PTHR43133">
    <property type="entry name" value="RNA POLYMERASE ECF-TYPE SIGMA FACTO"/>
    <property type="match status" value="1"/>
</dbReference>
<reference evidence="8" key="1">
    <citation type="journal article" date="2019" name="Int. J. Syst. Evol. Microbiol.">
        <title>The Global Catalogue of Microorganisms (GCM) 10K type strain sequencing project: providing services to taxonomists for standard genome sequencing and annotation.</title>
        <authorList>
            <consortium name="The Broad Institute Genomics Platform"/>
            <consortium name="The Broad Institute Genome Sequencing Center for Infectious Disease"/>
            <person name="Wu L."/>
            <person name="Ma J."/>
        </authorList>
    </citation>
    <scope>NUCLEOTIDE SEQUENCE [LARGE SCALE GENOMIC DNA]</scope>
    <source>
        <strain evidence="8">JCM 17666</strain>
    </source>
</reference>
<dbReference type="NCBIfam" id="TIGR02937">
    <property type="entry name" value="sigma70-ECF"/>
    <property type="match status" value="1"/>
</dbReference>
<dbReference type="SUPFAM" id="SSF88659">
    <property type="entry name" value="Sigma3 and sigma4 domains of RNA polymerase sigma factors"/>
    <property type="match status" value="1"/>
</dbReference>
<dbReference type="InterPro" id="IPR013324">
    <property type="entry name" value="RNA_pol_sigma_r3/r4-like"/>
</dbReference>
<dbReference type="InterPro" id="IPR039425">
    <property type="entry name" value="RNA_pol_sigma-70-like"/>
</dbReference>
<dbReference type="Gene3D" id="1.10.10.10">
    <property type="entry name" value="Winged helix-like DNA-binding domain superfamily/Winged helix DNA-binding domain"/>
    <property type="match status" value="1"/>
</dbReference>
<comment type="caution">
    <text evidence="7">The sequence shown here is derived from an EMBL/GenBank/DDBJ whole genome shotgun (WGS) entry which is preliminary data.</text>
</comment>
<evidence type="ECO:0000256" key="3">
    <source>
        <dbReference type="ARBA" id="ARBA00023082"/>
    </source>
</evidence>
<accession>A0ABP8HIN6</accession>
<keyword evidence="3" id="KW-0731">Sigma factor</keyword>
<dbReference type="EMBL" id="BAABFO010000023">
    <property type="protein sequence ID" value="GAA4339726.1"/>
    <property type="molecule type" value="Genomic_DNA"/>
</dbReference>
<dbReference type="InterPro" id="IPR007627">
    <property type="entry name" value="RNA_pol_sigma70_r2"/>
</dbReference>
<keyword evidence="4" id="KW-0804">Transcription</keyword>
<keyword evidence="2" id="KW-0805">Transcription regulation</keyword>
<dbReference type="Proteomes" id="UP001501671">
    <property type="component" value="Unassembled WGS sequence"/>
</dbReference>
<dbReference type="Pfam" id="PF08281">
    <property type="entry name" value="Sigma70_r4_2"/>
    <property type="match status" value="1"/>
</dbReference>
<dbReference type="Pfam" id="PF04542">
    <property type="entry name" value="Sigma70_r2"/>
    <property type="match status" value="1"/>
</dbReference>
<dbReference type="SUPFAM" id="SSF88946">
    <property type="entry name" value="Sigma2 domain of RNA polymerase sigma factors"/>
    <property type="match status" value="1"/>
</dbReference>
<dbReference type="InterPro" id="IPR013325">
    <property type="entry name" value="RNA_pol_sigma_r2"/>
</dbReference>